<dbReference type="Gene3D" id="1.25.10.10">
    <property type="entry name" value="Leucine-rich Repeat Variant"/>
    <property type="match status" value="2"/>
</dbReference>
<sequence length="384" mass="41801">MRAPTITSSNPSSRRNYWRACAAICASPDMALLLPSQIFGRLADPILQAAAWTGAGALALTLGIGLYIIVLRDDLRRRQRQEQRVIAVWRPLLNAALAGEPPQALPVLAKRDRLTFLKLWVRLHQSVRGEASTGLNQVGFALDCSAMAHALLASGQRARKLLAILALGHLRDRRAWKSLLKEAAGDDPATSVHALWALVQIDAAAAAGELAPLLLRRDDWALSQVAKILQDAHVHWTPVLVAAIPQLPPERLPAALRLLEGLRATLPAQVLQGLPGNGSVDVLIAVLRMAAMPDMLDLVRSHISHEDWRVRLQAARALGHIGDVNDVPRLQGMLCDSQWWVRYRAAQALVSLPFLTTADIQAVCEGADRFGADMMRQVLAEGAT</sequence>
<feature type="transmembrane region" description="Helical" evidence="1">
    <location>
        <begin position="46"/>
        <end position="70"/>
    </location>
</feature>
<dbReference type="Proteomes" id="UP000446768">
    <property type="component" value="Unassembled WGS sequence"/>
</dbReference>
<dbReference type="InterPro" id="IPR011989">
    <property type="entry name" value="ARM-like"/>
</dbReference>
<proteinExistence type="predicted"/>
<gene>
    <name evidence="2" type="ORF">GJ700_33960</name>
</gene>
<accession>A0A7X2LY05</accession>
<organism evidence="2 3">
    <name type="scientific">Pseudoduganella rivuli</name>
    <dbReference type="NCBI Taxonomy" id="2666085"/>
    <lineage>
        <taxon>Bacteria</taxon>
        <taxon>Pseudomonadati</taxon>
        <taxon>Pseudomonadota</taxon>
        <taxon>Betaproteobacteria</taxon>
        <taxon>Burkholderiales</taxon>
        <taxon>Oxalobacteraceae</taxon>
        <taxon>Telluria group</taxon>
        <taxon>Pseudoduganella</taxon>
    </lineage>
</organism>
<name>A0A7X2LY05_9BURK</name>
<reference evidence="2 3" key="1">
    <citation type="submission" date="2019-11" db="EMBL/GenBank/DDBJ databases">
        <title>Novel species isolated from a subtropical stream in China.</title>
        <authorList>
            <person name="Lu H."/>
        </authorList>
    </citation>
    <scope>NUCLEOTIDE SEQUENCE [LARGE SCALE GENOMIC DNA]</scope>
    <source>
        <strain evidence="2 3">FT92W</strain>
    </source>
</reference>
<keyword evidence="3" id="KW-1185">Reference proteome</keyword>
<evidence type="ECO:0000313" key="2">
    <source>
        <dbReference type="EMBL" id="MRV76727.1"/>
    </source>
</evidence>
<keyword evidence="1" id="KW-0472">Membrane</keyword>
<dbReference type="EMBL" id="WKJJ01000040">
    <property type="protein sequence ID" value="MRV76727.1"/>
    <property type="molecule type" value="Genomic_DNA"/>
</dbReference>
<feature type="transmembrane region" description="Helical" evidence="1">
    <location>
        <begin position="20"/>
        <end position="40"/>
    </location>
</feature>
<dbReference type="Pfam" id="PF13646">
    <property type="entry name" value="HEAT_2"/>
    <property type="match status" value="1"/>
</dbReference>
<evidence type="ECO:0000256" key="1">
    <source>
        <dbReference type="SAM" id="Phobius"/>
    </source>
</evidence>
<keyword evidence="1" id="KW-1133">Transmembrane helix</keyword>
<keyword evidence="1" id="KW-0812">Transmembrane</keyword>
<protein>
    <submittedName>
        <fullName evidence="2">HEAT repeat domain-containing protein</fullName>
    </submittedName>
</protein>
<comment type="caution">
    <text evidence="2">The sequence shown here is derived from an EMBL/GenBank/DDBJ whole genome shotgun (WGS) entry which is preliminary data.</text>
</comment>
<dbReference type="InterPro" id="IPR016024">
    <property type="entry name" value="ARM-type_fold"/>
</dbReference>
<dbReference type="SUPFAM" id="SSF48371">
    <property type="entry name" value="ARM repeat"/>
    <property type="match status" value="1"/>
</dbReference>
<dbReference type="AlphaFoldDB" id="A0A7X2LY05"/>
<evidence type="ECO:0000313" key="3">
    <source>
        <dbReference type="Proteomes" id="UP000446768"/>
    </source>
</evidence>